<keyword evidence="3 6" id="KW-0812">Transmembrane</keyword>
<feature type="transmembrane region" description="Helical" evidence="6">
    <location>
        <begin position="130"/>
        <end position="153"/>
    </location>
</feature>
<keyword evidence="4 6" id="KW-1133">Transmembrane helix</keyword>
<evidence type="ECO:0000256" key="3">
    <source>
        <dbReference type="ARBA" id="ARBA00022692"/>
    </source>
</evidence>
<feature type="transmembrane region" description="Helical" evidence="6">
    <location>
        <begin position="311"/>
        <end position="328"/>
    </location>
</feature>
<name>A0A521CEI6_SACCC</name>
<feature type="transmembrane region" description="Helical" evidence="6">
    <location>
        <begin position="193"/>
        <end position="211"/>
    </location>
</feature>
<dbReference type="GO" id="GO:0009246">
    <property type="term" value="P:enterobacterial common antigen biosynthetic process"/>
    <property type="evidence" value="ECO:0007669"/>
    <property type="project" value="InterPro"/>
</dbReference>
<feature type="transmembrane region" description="Helical" evidence="6">
    <location>
        <begin position="231"/>
        <end position="251"/>
    </location>
</feature>
<dbReference type="RefSeq" id="WP_142532776.1">
    <property type="nucleotide sequence ID" value="NZ_FXTB01000003.1"/>
</dbReference>
<feature type="transmembrane region" description="Helical" evidence="6">
    <location>
        <begin position="348"/>
        <end position="370"/>
    </location>
</feature>
<sequence>MRRIILLIKKVIHSYINSELIKVSAKNSLQVLVKLITGLLSIKIISVFLGASGMALLSQFYNVIQFGTNMANGGIMHGVTKLTAHFDYSKAKQKLIVHNALIITIVLTTIPTLFLFLFGNKIAFTLFYDIKYAAVVRASGVLIFTTAINNLLLAFCSGLQVYNKYIYLNIINGITSFLIAVPAIYFYRMQGALWSLYIASLATSAITFCFIHKYLPSFRRLVYSKVISKRLINFGLMLLVASSLTPLEQIITRNVVVEYCSLSQAGWWDGIGKISNTYISIIITTLSLYVLPKISKTLGVKALHSVIQLSLKQILPLVALGSLLIYLLRDSIISILFTYEFIGMRDLFLYQAIGDVLRVTAWFFAITIMMKEQVKQYIFAEVLIAVIAIVNAYLIIPRIGIVGSTLAYAINMFIYFIFVVIIYRRMLNKDSLK</sequence>
<keyword evidence="2" id="KW-1003">Cell membrane</keyword>
<dbReference type="EMBL" id="FXTB01000003">
    <property type="protein sequence ID" value="SMO57847.1"/>
    <property type="molecule type" value="Genomic_DNA"/>
</dbReference>
<evidence type="ECO:0000256" key="5">
    <source>
        <dbReference type="ARBA" id="ARBA00023136"/>
    </source>
</evidence>
<protein>
    <submittedName>
        <fullName evidence="7">Polysaccharide transporter, PST family</fullName>
    </submittedName>
</protein>
<dbReference type="Proteomes" id="UP000319040">
    <property type="component" value="Unassembled WGS sequence"/>
</dbReference>
<feature type="transmembrane region" description="Helical" evidence="6">
    <location>
        <begin position="271"/>
        <end position="291"/>
    </location>
</feature>
<evidence type="ECO:0000313" key="7">
    <source>
        <dbReference type="EMBL" id="SMO57847.1"/>
    </source>
</evidence>
<evidence type="ECO:0000256" key="1">
    <source>
        <dbReference type="ARBA" id="ARBA00004651"/>
    </source>
</evidence>
<organism evidence="7 8">
    <name type="scientific">Saccharicrinis carchari</name>
    <dbReference type="NCBI Taxonomy" id="1168039"/>
    <lineage>
        <taxon>Bacteria</taxon>
        <taxon>Pseudomonadati</taxon>
        <taxon>Bacteroidota</taxon>
        <taxon>Bacteroidia</taxon>
        <taxon>Marinilabiliales</taxon>
        <taxon>Marinilabiliaceae</taxon>
        <taxon>Saccharicrinis</taxon>
    </lineage>
</organism>
<dbReference type="PANTHER" id="PTHR30250">
    <property type="entry name" value="PST FAMILY PREDICTED COLANIC ACID TRANSPORTER"/>
    <property type="match status" value="1"/>
</dbReference>
<feature type="transmembrane region" description="Helical" evidence="6">
    <location>
        <begin position="402"/>
        <end position="423"/>
    </location>
</feature>
<dbReference type="GO" id="GO:0005886">
    <property type="term" value="C:plasma membrane"/>
    <property type="evidence" value="ECO:0007669"/>
    <property type="project" value="UniProtKB-SubCell"/>
</dbReference>
<evidence type="ECO:0000313" key="8">
    <source>
        <dbReference type="Proteomes" id="UP000319040"/>
    </source>
</evidence>
<proteinExistence type="predicted"/>
<dbReference type="InterPro" id="IPR044550">
    <property type="entry name" value="WzxE"/>
</dbReference>
<comment type="subcellular location">
    <subcellularLocation>
        <location evidence="1">Cell membrane</location>
        <topology evidence="1">Multi-pass membrane protein</topology>
    </subcellularLocation>
</comment>
<dbReference type="CDD" id="cd13125">
    <property type="entry name" value="MATE_like_10"/>
    <property type="match status" value="1"/>
</dbReference>
<gene>
    <name evidence="7" type="ORF">SAMN06265379_10352</name>
</gene>
<dbReference type="InterPro" id="IPR050833">
    <property type="entry name" value="Poly_Biosynth_Transport"/>
</dbReference>
<keyword evidence="8" id="KW-1185">Reference proteome</keyword>
<feature type="transmembrane region" description="Helical" evidence="6">
    <location>
        <begin position="96"/>
        <end position="118"/>
    </location>
</feature>
<dbReference type="PANTHER" id="PTHR30250:SF30">
    <property type="entry name" value="LIPID III FLIPPASE"/>
    <property type="match status" value="1"/>
</dbReference>
<evidence type="ECO:0000256" key="4">
    <source>
        <dbReference type="ARBA" id="ARBA00022989"/>
    </source>
</evidence>
<evidence type="ECO:0000256" key="6">
    <source>
        <dbReference type="SAM" id="Phobius"/>
    </source>
</evidence>
<accession>A0A521CEI6</accession>
<feature type="transmembrane region" description="Helical" evidence="6">
    <location>
        <begin position="165"/>
        <end position="187"/>
    </location>
</feature>
<dbReference type="AlphaFoldDB" id="A0A521CEI6"/>
<evidence type="ECO:0000256" key="2">
    <source>
        <dbReference type="ARBA" id="ARBA00022475"/>
    </source>
</evidence>
<dbReference type="OrthoDB" id="9769862at2"/>
<keyword evidence="5 6" id="KW-0472">Membrane</keyword>
<feature type="transmembrane region" description="Helical" evidence="6">
    <location>
        <begin position="377"/>
        <end position="396"/>
    </location>
</feature>
<feature type="transmembrane region" description="Helical" evidence="6">
    <location>
        <begin position="63"/>
        <end position="84"/>
    </location>
</feature>
<feature type="transmembrane region" description="Helical" evidence="6">
    <location>
        <begin position="31"/>
        <end position="57"/>
    </location>
</feature>
<reference evidence="7 8" key="1">
    <citation type="submission" date="2017-05" db="EMBL/GenBank/DDBJ databases">
        <authorList>
            <person name="Varghese N."/>
            <person name="Submissions S."/>
        </authorList>
    </citation>
    <scope>NUCLEOTIDE SEQUENCE [LARGE SCALE GENOMIC DNA]</scope>
    <source>
        <strain evidence="7 8">DSM 27040</strain>
    </source>
</reference>